<keyword evidence="2" id="KW-0472">Membrane</keyword>
<protein>
    <submittedName>
        <fullName evidence="4">Uncharacterized protein</fullName>
    </submittedName>
</protein>
<feature type="compositionally biased region" description="Low complexity" evidence="1">
    <location>
        <begin position="196"/>
        <end position="205"/>
    </location>
</feature>
<evidence type="ECO:0000313" key="4">
    <source>
        <dbReference type="EMBL" id="MFC6866588.1"/>
    </source>
</evidence>
<evidence type="ECO:0000256" key="1">
    <source>
        <dbReference type="SAM" id="MobiDB-lite"/>
    </source>
</evidence>
<feature type="compositionally biased region" description="Low complexity" evidence="1">
    <location>
        <begin position="351"/>
        <end position="366"/>
    </location>
</feature>
<evidence type="ECO:0000256" key="3">
    <source>
        <dbReference type="SAM" id="SignalP"/>
    </source>
</evidence>
<feature type="transmembrane region" description="Helical" evidence="2">
    <location>
        <begin position="413"/>
        <end position="435"/>
    </location>
</feature>
<organism evidence="4 5">
    <name type="scientific">Haloechinothrix salitolerans</name>
    <dbReference type="NCBI Taxonomy" id="926830"/>
    <lineage>
        <taxon>Bacteria</taxon>
        <taxon>Bacillati</taxon>
        <taxon>Actinomycetota</taxon>
        <taxon>Actinomycetes</taxon>
        <taxon>Pseudonocardiales</taxon>
        <taxon>Pseudonocardiaceae</taxon>
        <taxon>Haloechinothrix</taxon>
    </lineage>
</organism>
<evidence type="ECO:0000313" key="5">
    <source>
        <dbReference type="Proteomes" id="UP001596337"/>
    </source>
</evidence>
<feature type="chain" id="PRO_5045142716" evidence="3">
    <location>
        <begin position="45"/>
        <end position="443"/>
    </location>
</feature>
<keyword evidence="3" id="KW-0732">Signal</keyword>
<evidence type="ECO:0000256" key="2">
    <source>
        <dbReference type="SAM" id="Phobius"/>
    </source>
</evidence>
<feature type="signal peptide" evidence="3">
    <location>
        <begin position="1"/>
        <end position="44"/>
    </location>
</feature>
<dbReference type="Proteomes" id="UP001596337">
    <property type="component" value="Unassembled WGS sequence"/>
</dbReference>
<feature type="region of interest" description="Disordered" evidence="1">
    <location>
        <begin position="125"/>
        <end position="205"/>
    </location>
</feature>
<reference evidence="5" key="1">
    <citation type="journal article" date="2019" name="Int. J. Syst. Evol. Microbiol.">
        <title>The Global Catalogue of Microorganisms (GCM) 10K type strain sequencing project: providing services to taxonomists for standard genome sequencing and annotation.</title>
        <authorList>
            <consortium name="The Broad Institute Genomics Platform"/>
            <consortium name="The Broad Institute Genome Sequencing Center for Infectious Disease"/>
            <person name="Wu L."/>
            <person name="Ma J."/>
        </authorList>
    </citation>
    <scope>NUCLEOTIDE SEQUENCE [LARGE SCALE GENOMIC DNA]</scope>
    <source>
        <strain evidence="5">KCTC 32255</strain>
    </source>
</reference>
<dbReference type="RefSeq" id="WP_345395813.1">
    <property type="nucleotide sequence ID" value="NZ_BAABLA010000024.1"/>
</dbReference>
<proteinExistence type="predicted"/>
<keyword evidence="2" id="KW-0812">Transmembrane</keyword>
<feature type="compositionally biased region" description="Pro residues" evidence="1">
    <location>
        <begin position="367"/>
        <end position="383"/>
    </location>
</feature>
<keyword evidence="2" id="KW-1133">Transmembrane helix</keyword>
<sequence>MVRATAIRGGTRYRYARGRPVRRLATAAASAGLLLTVLPPGAAASTDPGGGCPVVGTAVGVQVTVSASDNLLLSAPTGAGVPVAQACVDYAVRDSRAFASSPYPGETVLAGPGLLGQRLGQDVPGYPAYASSRHPARGSGEANGPGYDLRASSDETTSTAWARSGGAPENGEGAGGADGSGDTLSVPEATVDPDSRSAAATASSDTRPLTINDVLTLGQVHSTATAELSGDGTIRRDSDLRIGRTTVAGAEVVITPKGVKAADQTVGLPEQRPADALEQAGIDVEYLAAEKTKDGVLSAGVQIVAEHTDPGSGATYTVTYTVGRAFAGVAPVRDDSFDRGGGLDAPPPPKVAAEPPARGGARAAEPPGGPSPANAPAPEPDQAPEPAAAPEVEPPETQAVRQAGNPIPMGVGALYLAIVLGALAMVVSATMLRLLGVKTRWTS</sequence>
<feature type="region of interest" description="Disordered" evidence="1">
    <location>
        <begin position="337"/>
        <end position="399"/>
    </location>
</feature>
<keyword evidence="5" id="KW-1185">Reference proteome</keyword>
<accession>A0ABW2BVN3</accession>
<comment type="caution">
    <text evidence="4">The sequence shown here is derived from an EMBL/GenBank/DDBJ whole genome shotgun (WGS) entry which is preliminary data.</text>
</comment>
<gene>
    <name evidence="4" type="ORF">ACFQGD_05465</name>
</gene>
<dbReference type="EMBL" id="JBHSXX010000001">
    <property type="protein sequence ID" value="MFC6866588.1"/>
    <property type="molecule type" value="Genomic_DNA"/>
</dbReference>
<name>A0ABW2BVN3_9PSEU</name>